<dbReference type="GO" id="GO:0003677">
    <property type="term" value="F:DNA binding"/>
    <property type="evidence" value="ECO:0007669"/>
    <property type="project" value="UniProtKB-KW"/>
</dbReference>
<accession>F3L1J5</accession>
<feature type="domain" description="ExoI SH3-like" evidence="17">
    <location>
        <begin position="196"/>
        <end position="353"/>
    </location>
</feature>
<feature type="coiled-coil region" evidence="16">
    <location>
        <begin position="313"/>
        <end position="340"/>
    </location>
</feature>
<evidence type="ECO:0000256" key="12">
    <source>
        <dbReference type="ARBA" id="ARBA00046792"/>
    </source>
</evidence>
<dbReference type="Pfam" id="PF26016">
    <property type="entry name" value="ExoI_C"/>
    <property type="match status" value="1"/>
</dbReference>
<dbReference type="Gene3D" id="1.10.287.1240">
    <property type="match status" value="1"/>
</dbReference>
<dbReference type="Gene3D" id="3.30.1520.20">
    <property type="entry name" value="Exonuclease ExoI, domain 2"/>
    <property type="match status" value="1"/>
</dbReference>
<keyword evidence="9 15" id="KW-0460">Magnesium</keyword>
<dbReference type="eggNOG" id="COG2925">
    <property type="taxonomic scope" value="Bacteria"/>
</dbReference>
<evidence type="ECO:0000256" key="11">
    <source>
        <dbReference type="ARBA" id="ARBA00023204"/>
    </source>
</evidence>
<evidence type="ECO:0000313" key="19">
    <source>
        <dbReference type="EMBL" id="EGG29791.1"/>
    </source>
</evidence>
<keyword evidence="8 13" id="KW-0269">Exonuclease</keyword>
<comment type="subunit">
    <text evidence="12">Monomer. Interacts with ssb (via C-terminus); this interaction stimulates the exonuclease activity by recruiting the enzyme to its substrate.</text>
</comment>
<evidence type="ECO:0000256" key="3">
    <source>
        <dbReference type="ARBA" id="ARBA00019900"/>
    </source>
</evidence>
<comment type="catalytic activity">
    <reaction evidence="1 13">
        <text>Exonucleolytic cleavage in the 3'- to 5'-direction to yield nucleoside 5'-phosphates.</text>
        <dbReference type="EC" id="3.1.11.1"/>
    </reaction>
</comment>
<evidence type="ECO:0000256" key="16">
    <source>
        <dbReference type="SAM" id="Coils"/>
    </source>
</evidence>
<keyword evidence="5 15" id="KW-0479">Metal-binding</keyword>
<proteinExistence type="predicted"/>
<dbReference type="Proteomes" id="UP000005615">
    <property type="component" value="Unassembled WGS sequence"/>
</dbReference>
<dbReference type="Gene3D" id="1.20.1280.70">
    <property type="entry name" value="Exonuclease ExoI, domain 3"/>
    <property type="match status" value="1"/>
</dbReference>
<dbReference type="InterPro" id="IPR038649">
    <property type="entry name" value="EXOI_SH3_sf"/>
</dbReference>
<keyword evidence="11 13" id="KW-0234">DNA repair</keyword>
<dbReference type="GO" id="GO:0046872">
    <property type="term" value="F:metal ion binding"/>
    <property type="evidence" value="ECO:0007669"/>
    <property type="project" value="UniProtKB-KW"/>
</dbReference>
<gene>
    <name evidence="19" type="ORF">IMCC3088_1335</name>
</gene>
<evidence type="ECO:0000256" key="7">
    <source>
        <dbReference type="ARBA" id="ARBA00022801"/>
    </source>
</evidence>
<dbReference type="PIRSF" id="PIRSF000977">
    <property type="entry name" value="Exodeoxyribonuclease_I"/>
    <property type="match status" value="1"/>
</dbReference>
<feature type="binding site" evidence="15">
    <location>
        <position position="11"/>
    </location>
    <ligand>
        <name>Mg(2+)</name>
        <dbReference type="ChEBI" id="CHEBI:18420"/>
        <label>2</label>
    </ligand>
</feature>
<feature type="domain" description="ExoI C-terminal" evidence="18">
    <location>
        <begin position="356"/>
        <end position="477"/>
    </location>
</feature>
<organism evidence="19 20">
    <name type="scientific">Aequoribacter fuscus</name>
    <dbReference type="NCBI Taxonomy" id="2518989"/>
    <lineage>
        <taxon>Bacteria</taxon>
        <taxon>Pseudomonadati</taxon>
        <taxon>Pseudomonadota</taxon>
        <taxon>Gammaproteobacteria</taxon>
        <taxon>Cellvibrionales</taxon>
        <taxon>Halieaceae</taxon>
        <taxon>Aequoribacter</taxon>
    </lineage>
</organism>
<keyword evidence="7 13" id="KW-0378">Hydrolase</keyword>
<dbReference type="GO" id="GO:0006281">
    <property type="term" value="P:DNA repair"/>
    <property type="evidence" value="ECO:0007669"/>
    <property type="project" value="UniProtKB-KW"/>
</dbReference>
<evidence type="ECO:0000256" key="14">
    <source>
        <dbReference type="PIRSR" id="PIRSR000977-1"/>
    </source>
</evidence>
<name>F3L1J5_9GAMM</name>
<dbReference type="STRING" id="2518989.IMCC3088_1335"/>
<feature type="binding site" evidence="14">
    <location>
        <position position="159"/>
    </location>
    <ligand>
        <name>substrate</name>
    </ligand>
</feature>
<dbReference type="NCBIfam" id="NF008746">
    <property type="entry name" value="PRK11779.1"/>
    <property type="match status" value="1"/>
</dbReference>
<dbReference type="CDD" id="cd06138">
    <property type="entry name" value="ExoI_N"/>
    <property type="match status" value="1"/>
</dbReference>
<dbReference type="GO" id="GO:0008310">
    <property type="term" value="F:single-stranded DNA 3'-5' DNA exonuclease activity"/>
    <property type="evidence" value="ECO:0007669"/>
    <property type="project" value="UniProtKB-EC"/>
</dbReference>
<protein>
    <recommendedName>
        <fullName evidence="3 13">Exodeoxyribonuclease I</fullName>
        <ecNumber evidence="2 13">3.1.11.1</ecNumber>
    </recommendedName>
</protein>
<evidence type="ECO:0000256" key="15">
    <source>
        <dbReference type="PIRSR" id="PIRSR000977-2"/>
    </source>
</evidence>
<dbReference type="Gene3D" id="3.30.420.10">
    <property type="entry name" value="Ribonuclease H-like superfamily/Ribonuclease H"/>
    <property type="match status" value="1"/>
</dbReference>
<keyword evidence="6 13" id="KW-0227">DNA damage</keyword>
<dbReference type="InterPro" id="IPR023607">
    <property type="entry name" value="Exodeoxyribonuclease_I"/>
</dbReference>
<keyword evidence="16" id="KW-0175">Coiled coil</keyword>
<dbReference type="Pfam" id="PF00929">
    <property type="entry name" value="RNase_T"/>
    <property type="match status" value="1"/>
</dbReference>
<dbReference type="SUPFAM" id="SSF53098">
    <property type="entry name" value="Ribonuclease H-like"/>
    <property type="match status" value="1"/>
</dbReference>
<evidence type="ECO:0000313" key="20">
    <source>
        <dbReference type="Proteomes" id="UP000005615"/>
    </source>
</evidence>
<dbReference type="InterPro" id="IPR034747">
    <property type="entry name" value="EXOI_SH3"/>
</dbReference>
<dbReference type="RefSeq" id="WP_009575613.1">
    <property type="nucleotide sequence ID" value="NZ_AEIG01000033.1"/>
</dbReference>
<dbReference type="GO" id="GO:0000175">
    <property type="term" value="F:3'-5'-RNA exonuclease activity"/>
    <property type="evidence" value="ECO:0007669"/>
    <property type="project" value="InterPro"/>
</dbReference>
<feature type="binding site" evidence="15">
    <location>
        <position position="180"/>
    </location>
    <ligand>
        <name>Mg(2+)</name>
        <dbReference type="ChEBI" id="CHEBI:18420"/>
        <label>2</label>
    </ligand>
</feature>
<dbReference type="InterPro" id="IPR058561">
    <property type="entry name" value="Exonuc_1_C"/>
</dbReference>
<sequence length="480" mass="54827">MSDTFYWHDYETFGASPAKDRPCQFAGLRTDANLNVIGDPLVVYSRPTPDYLPNPMAVLVTGITPQEALQKGLSEREFITRIHAELSQPLTCGVGYNSLRFDDEVTRYTLYRNFFDPYGREYQDGNSRWDLIDLVRASYALRPEGIEWPMSDDGFMSAKLERLTAANGIEHAGAHDALVDVKATIELAKLIKTKQPKLFEYYLGLRFKRAAQDQLALGQWRPILHVSGMFGARHANIGLVVPAIQHPTNKNEIITIDLSQSPEKLLDYSADELRQRLYTPADQLDGERPALKSIHINRAPFVAPAKMMTDEVAARANLDLVALRENMKALQALMKERGNELLALLRDVYAHKRVAEPTDPEWDLYGGFLSDGDRRLCDQIKSASPQILARSSFPFEDRRLGELLFRYRARNFPDTLSLDEKMQWQEYCFERITREDQGLMHMERLFEEIAVIRQVSDDDPRAMQLMDALESYSDTLLALE</sequence>
<evidence type="ECO:0000256" key="9">
    <source>
        <dbReference type="ARBA" id="ARBA00022842"/>
    </source>
</evidence>
<keyword evidence="10" id="KW-0238">DNA-binding</keyword>
<keyword evidence="20" id="KW-1185">Reference proteome</keyword>
<dbReference type="InterPro" id="IPR036397">
    <property type="entry name" value="RNaseH_sf"/>
</dbReference>
<dbReference type="PROSITE" id="PS51784">
    <property type="entry name" value="EXOI_SH3"/>
    <property type="match status" value="1"/>
</dbReference>
<dbReference type="InterPro" id="IPR013620">
    <property type="entry name" value="Exonuc_1_SH3"/>
</dbReference>
<evidence type="ECO:0000256" key="13">
    <source>
        <dbReference type="PIRNR" id="PIRNR000977"/>
    </source>
</evidence>
<evidence type="ECO:0000256" key="6">
    <source>
        <dbReference type="ARBA" id="ARBA00022763"/>
    </source>
</evidence>
<dbReference type="InterPro" id="IPR022894">
    <property type="entry name" value="Oligoribonuclease"/>
</dbReference>
<dbReference type="FunFam" id="1.20.1280.70:FF:000001">
    <property type="entry name" value="Exodeoxyribonuclease I"/>
    <property type="match status" value="1"/>
</dbReference>
<feature type="binding site" evidence="15">
    <location>
        <position position="9"/>
    </location>
    <ligand>
        <name>Mg(2+)</name>
        <dbReference type="ChEBI" id="CHEBI:18420"/>
        <label>1</label>
    </ligand>
</feature>
<dbReference type="PROSITE" id="PS51785">
    <property type="entry name" value="EXOI_C"/>
    <property type="match status" value="1"/>
</dbReference>
<dbReference type="AlphaFoldDB" id="F3L1J5"/>
<evidence type="ECO:0000256" key="8">
    <source>
        <dbReference type="ARBA" id="ARBA00022839"/>
    </source>
</evidence>
<evidence type="ECO:0000256" key="2">
    <source>
        <dbReference type="ARBA" id="ARBA00012108"/>
    </source>
</evidence>
<keyword evidence="4 13" id="KW-0540">Nuclease</keyword>
<comment type="caution">
    <text evidence="19">The sequence shown here is derived from an EMBL/GenBank/DDBJ whole genome shotgun (WGS) entry which is preliminary data.</text>
</comment>
<dbReference type="EMBL" id="AEIG01000033">
    <property type="protein sequence ID" value="EGG29791.1"/>
    <property type="molecule type" value="Genomic_DNA"/>
</dbReference>
<dbReference type="EC" id="3.1.11.1" evidence="2 13"/>
<reference evidence="19 20" key="1">
    <citation type="journal article" date="2011" name="J. Bacteriol.">
        <title>Genome sequence of strain IMCC3088, a proteorhodopsin-containing marine bacterium belonging to the OM60/NOR5 clade.</title>
        <authorList>
            <person name="Jang Y."/>
            <person name="Oh H.M."/>
            <person name="Kang I."/>
            <person name="Lee K."/>
            <person name="Yang S.J."/>
            <person name="Cho J.C."/>
        </authorList>
    </citation>
    <scope>NUCLEOTIDE SEQUENCE [LARGE SCALE GENOMIC DNA]</scope>
    <source>
        <strain evidence="19 20">IMCC3088</strain>
    </source>
</reference>
<evidence type="ECO:0000256" key="5">
    <source>
        <dbReference type="ARBA" id="ARBA00022723"/>
    </source>
</evidence>
<evidence type="ECO:0000256" key="4">
    <source>
        <dbReference type="ARBA" id="ARBA00022722"/>
    </source>
</evidence>
<comment type="cofactor">
    <cofactor evidence="15">
        <name>Mg(2+)</name>
        <dbReference type="ChEBI" id="CHEBI:18420"/>
    </cofactor>
    <text evidence="15">Binds 2 Mg(2+) ions per monomer.</text>
</comment>
<evidence type="ECO:0000256" key="10">
    <source>
        <dbReference type="ARBA" id="ARBA00023125"/>
    </source>
</evidence>
<dbReference type="FunFam" id="3.30.420.10:FF:000033">
    <property type="entry name" value="Exodeoxyribonuclease I"/>
    <property type="match status" value="1"/>
</dbReference>
<dbReference type="Pfam" id="PF08411">
    <property type="entry name" value="ExoI_SH3"/>
    <property type="match status" value="1"/>
</dbReference>
<dbReference type="InterPro" id="IPR012337">
    <property type="entry name" value="RNaseH-like_sf"/>
</dbReference>
<evidence type="ECO:0000256" key="1">
    <source>
        <dbReference type="ARBA" id="ARBA00000563"/>
    </source>
</evidence>
<dbReference type="PANTHER" id="PTHR11046">
    <property type="entry name" value="OLIGORIBONUCLEASE, MITOCHONDRIAL"/>
    <property type="match status" value="1"/>
</dbReference>
<evidence type="ECO:0000259" key="17">
    <source>
        <dbReference type="PROSITE" id="PS51784"/>
    </source>
</evidence>
<dbReference type="InterPro" id="IPR013520">
    <property type="entry name" value="Ribonucl_H"/>
</dbReference>
<evidence type="ECO:0000259" key="18">
    <source>
        <dbReference type="PROSITE" id="PS51785"/>
    </source>
</evidence>
<dbReference type="SMART" id="SM00479">
    <property type="entry name" value="EXOIII"/>
    <property type="match status" value="1"/>
</dbReference>
<feature type="binding site" evidence="14">
    <location>
        <position position="11"/>
    </location>
    <ligand>
        <name>substrate</name>
    </ligand>
</feature>
<dbReference type="PANTHER" id="PTHR11046:SF11">
    <property type="entry name" value="EXODEOXYRIBONUCLEASE I"/>
    <property type="match status" value="1"/>
</dbReference>